<protein>
    <submittedName>
        <fullName evidence="2">Uncharacterized protein</fullName>
    </submittedName>
</protein>
<sequence length="140" mass="14528">MAVAIKVQFIECWETQYLAFVVGSPYIRPCSRSRTAEPTESTTVCGLGAGKVGVVAGVVVGAATTFRTTLRLACPTPLGRKVTLARVSDARLDAFAAVESGAATLSAGADEPVADSEERVAPGWEERGRSLLAAGLDDDA</sequence>
<evidence type="ECO:0000313" key="2">
    <source>
        <dbReference type="EMBL" id="BBX09263.1"/>
    </source>
</evidence>
<organism evidence="2 3">
    <name type="scientific">Mycolicibacterium aichiense</name>
    <dbReference type="NCBI Taxonomy" id="1799"/>
    <lineage>
        <taxon>Bacteria</taxon>
        <taxon>Bacillati</taxon>
        <taxon>Actinomycetota</taxon>
        <taxon>Actinomycetes</taxon>
        <taxon>Mycobacteriales</taxon>
        <taxon>Mycobacteriaceae</taxon>
        <taxon>Mycolicibacterium</taxon>
    </lineage>
</organism>
<gene>
    <name evidence="2" type="ORF">MAIC_40660</name>
</gene>
<keyword evidence="3" id="KW-1185">Reference proteome</keyword>
<dbReference type="KEGG" id="maic:MAIC_40660"/>
<evidence type="ECO:0000256" key="1">
    <source>
        <dbReference type="SAM" id="MobiDB-lite"/>
    </source>
</evidence>
<dbReference type="EMBL" id="AP022561">
    <property type="protein sequence ID" value="BBX09263.1"/>
    <property type="molecule type" value="Genomic_DNA"/>
</dbReference>
<evidence type="ECO:0000313" key="3">
    <source>
        <dbReference type="Proteomes" id="UP000467327"/>
    </source>
</evidence>
<proteinExistence type="predicted"/>
<feature type="region of interest" description="Disordered" evidence="1">
    <location>
        <begin position="105"/>
        <end position="124"/>
    </location>
</feature>
<dbReference type="Proteomes" id="UP000467327">
    <property type="component" value="Chromosome"/>
</dbReference>
<name>A0AAD1HRD5_9MYCO</name>
<accession>A0AAD1HRD5</accession>
<reference evidence="2 3" key="1">
    <citation type="journal article" date="2019" name="Emerg. Microbes Infect.">
        <title>Comprehensive subspecies identification of 175 nontuberculous mycobacteria species based on 7547 genomic profiles.</title>
        <authorList>
            <person name="Matsumoto Y."/>
            <person name="Kinjo T."/>
            <person name="Motooka D."/>
            <person name="Nabeya D."/>
            <person name="Jung N."/>
            <person name="Uechi K."/>
            <person name="Horii T."/>
            <person name="Iida T."/>
            <person name="Fujita J."/>
            <person name="Nakamura S."/>
        </authorList>
    </citation>
    <scope>NUCLEOTIDE SEQUENCE [LARGE SCALE GENOMIC DNA]</scope>
    <source>
        <strain evidence="2 3">JCM 6376</strain>
    </source>
</reference>
<dbReference type="AlphaFoldDB" id="A0AAD1HRD5"/>